<comment type="function">
    <text evidence="12">Catalyzes the formation of phosphatidylethanolamine (PtdEtn) from phosphatidylserine (PtdSer).</text>
</comment>
<keyword evidence="9 12" id="KW-0456">Lyase</keyword>
<dbReference type="Proteomes" id="UP000242800">
    <property type="component" value="Chromosome"/>
</dbReference>
<protein>
    <recommendedName>
        <fullName evidence="12">Phosphatidylserine decarboxylase proenzyme</fullName>
        <ecNumber evidence="12">4.1.1.65</ecNumber>
    </recommendedName>
    <component>
        <recommendedName>
            <fullName evidence="12">Phosphatidylserine decarboxylase alpha chain</fullName>
        </recommendedName>
    </component>
    <component>
        <recommendedName>
            <fullName evidence="12">Phosphatidylserine decarboxylase beta chain</fullName>
        </recommendedName>
    </component>
</protein>
<evidence type="ECO:0000256" key="7">
    <source>
        <dbReference type="ARBA" id="ARBA00023145"/>
    </source>
</evidence>
<dbReference type="GO" id="GO:0004609">
    <property type="term" value="F:phosphatidylserine decarboxylase activity"/>
    <property type="evidence" value="ECO:0007669"/>
    <property type="project" value="UniProtKB-UniRule"/>
</dbReference>
<keyword evidence="3 12" id="KW-0444">Lipid biosynthesis</keyword>
<comment type="similarity">
    <text evidence="12">Belongs to the phosphatidylserine decarboxylase family. PSD-B subfamily. Prokaryotic type I sub-subfamily.</text>
</comment>
<evidence type="ECO:0000256" key="4">
    <source>
        <dbReference type="ARBA" id="ARBA00022793"/>
    </source>
</evidence>
<evidence type="ECO:0000256" key="5">
    <source>
        <dbReference type="ARBA" id="ARBA00023098"/>
    </source>
</evidence>
<comment type="subcellular location">
    <subcellularLocation>
        <location evidence="12">Cell membrane</location>
        <topology evidence="12">Peripheral membrane protein</topology>
    </subcellularLocation>
</comment>
<comment type="subunit">
    <text evidence="12">Heterodimer of a large membrane-associated beta subunit and a small pyruvoyl-containing alpha subunit.</text>
</comment>
<organism evidence="13 14">
    <name type="scientific">Francisella persica ATCC VR-331</name>
    <dbReference type="NCBI Taxonomy" id="1086726"/>
    <lineage>
        <taxon>Bacteria</taxon>
        <taxon>Pseudomonadati</taxon>
        <taxon>Pseudomonadota</taxon>
        <taxon>Gammaproteobacteria</taxon>
        <taxon>Thiotrichales</taxon>
        <taxon>Francisellaceae</taxon>
        <taxon>Francisella</taxon>
    </lineage>
</organism>
<dbReference type="PANTHER" id="PTHR10067:SF6">
    <property type="entry name" value="PHOSPHATIDYLSERINE DECARBOXYLASE PROENZYME, MITOCHONDRIAL"/>
    <property type="match status" value="1"/>
</dbReference>
<comment type="PTM">
    <text evidence="12">Is synthesized initially as an inactive proenzyme. Formation of the active enzyme involves a self-maturation process in which the active site pyruvoyl group is generated from an internal serine residue via an autocatalytic post-translational modification. Two non-identical subunits are generated from the proenzyme in this reaction, and the pyruvate is formed at the N-terminus of the alpha chain, which is derived from the carboxyl end of the proenzyme. The autoendoproteolytic cleavage occurs by a canonical serine protease mechanism, in which the side chain hydroxyl group of the serine supplies its oxygen atom to form the C-terminus of the beta chain, while the remainder of the serine residue undergoes an oxidative deamination to produce ammonia and the pyruvoyl prosthetic group on the alpha chain. During this reaction, the Ser that is part of the protease active site of the proenzyme becomes the pyruvoyl prosthetic group, which constitutes an essential element of the active site of the mature decarboxylase.</text>
</comment>
<comment type="pathway">
    <text evidence="12">Phospholipid metabolism; phosphatidylethanolamine biosynthesis; phosphatidylethanolamine from CDP-diacylglycerol: step 2/2.</text>
</comment>
<dbReference type="Pfam" id="PF02666">
    <property type="entry name" value="PS_Dcarbxylase"/>
    <property type="match status" value="1"/>
</dbReference>
<keyword evidence="7 12" id="KW-0865">Zymogen</keyword>
<evidence type="ECO:0000313" key="14">
    <source>
        <dbReference type="Proteomes" id="UP000242800"/>
    </source>
</evidence>
<feature type="chain" id="PRO_5041756179" description="Phosphatidylserine decarboxylase alpha chain" evidence="12">
    <location>
        <begin position="248"/>
        <end position="283"/>
    </location>
</feature>
<comment type="pathway">
    <text evidence="1">Lipid metabolism.</text>
</comment>
<dbReference type="KEGG" id="fper:ACH24_01395"/>
<proteinExistence type="inferred from homology"/>
<comment type="cofactor">
    <cofactor evidence="12">
        <name>pyruvate</name>
        <dbReference type="ChEBI" id="CHEBI:15361"/>
    </cofactor>
    <text evidence="12">Binds 1 pyruvoyl group covalently per subunit.</text>
</comment>
<dbReference type="InterPro" id="IPR033178">
    <property type="entry name" value="PSD_type1_pro"/>
</dbReference>
<dbReference type="GO" id="GO:0006646">
    <property type="term" value="P:phosphatidylethanolamine biosynthetic process"/>
    <property type="evidence" value="ECO:0007669"/>
    <property type="project" value="UniProtKB-UniRule"/>
</dbReference>
<dbReference type="AlphaFoldDB" id="A0AAC9EU55"/>
<keyword evidence="4 12" id="KW-0210">Decarboxylase</keyword>
<sequence length="283" mass="32175">MKDNLFIYLQYLLPHAITSRLVSKLTDSKNKIIKNYLIKLAIKKFNINLAEAKETDINKYQSFNDFFIRKLKDDLRPISNDKNVISSPADGVLSQFGTITNNNLVQAKDKLFSLESLIAASSTTNFTKFATIYLSPKDYHRVHMPIDGKLTKMVYVPGKLFSVNKTTTRRVDNLFAKNERLICYFDTLIGEVAVIFVGALLVAGIETVWHGKIAPNYYKGVQAWNYNCDKFNIKFSKGDILGWFNFGSTVIVLTSGNNVNFKFDENQTNIKIQVNQNLALITE</sequence>
<evidence type="ECO:0000256" key="2">
    <source>
        <dbReference type="ARBA" id="ARBA00022475"/>
    </source>
</evidence>
<dbReference type="EC" id="4.1.1.65" evidence="12"/>
<gene>
    <name evidence="12" type="primary">psd</name>
    <name evidence="13" type="ORF">ACH24_01395</name>
</gene>
<keyword evidence="10 12" id="KW-1208">Phospholipid metabolism</keyword>
<feature type="active site" description="Charge relay system; for autoendoproteolytic cleavage activity" evidence="12">
    <location>
        <position position="248"/>
    </location>
</feature>
<keyword evidence="11 12" id="KW-0670">Pyruvate</keyword>
<evidence type="ECO:0000256" key="6">
    <source>
        <dbReference type="ARBA" id="ARBA00023136"/>
    </source>
</evidence>
<feature type="active site" description="Schiff-base intermediate with substrate; via pyruvic acid; for decarboxylase activity" evidence="12">
    <location>
        <position position="248"/>
    </location>
</feature>
<keyword evidence="2 12" id="KW-1003">Cell membrane</keyword>
<keyword evidence="14" id="KW-1185">Reference proteome</keyword>
<dbReference type="NCBIfam" id="TIGR00163">
    <property type="entry name" value="PS_decarb"/>
    <property type="match status" value="1"/>
</dbReference>
<dbReference type="InterPro" id="IPR033177">
    <property type="entry name" value="PSD-B"/>
</dbReference>
<dbReference type="InterPro" id="IPR003817">
    <property type="entry name" value="PS_Dcarbxylase"/>
</dbReference>
<evidence type="ECO:0000256" key="12">
    <source>
        <dbReference type="HAMAP-Rule" id="MF_00662"/>
    </source>
</evidence>
<evidence type="ECO:0000256" key="3">
    <source>
        <dbReference type="ARBA" id="ARBA00022516"/>
    </source>
</evidence>
<feature type="chain" id="PRO_5041756180" description="Phosphatidylserine decarboxylase beta chain" evidence="12">
    <location>
        <begin position="1"/>
        <end position="247"/>
    </location>
</feature>
<name>A0AAC9EU55_9GAMM</name>
<accession>A0AAC9EU55</accession>
<evidence type="ECO:0000313" key="13">
    <source>
        <dbReference type="EMBL" id="ALB01444.1"/>
    </source>
</evidence>
<feature type="site" description="Cleavage (non-hydrolytic); by autocatalysis" evidence="12">
    <location>
        <begin position="247"/>
        <end position="248"/>
    </location>
</feature>
<evidence type="ECO:0000256" key="10">
    <source>
        <dbReference type="ARBA" id="ARBA00023264"/>
    </source>
</evidence>
<feature type="modified residue" description="Pyruvic acid (Ser); by autocatalysis" evidence="12">
    <location>
        <position position="248"/>
    </location>
</feature>
<keyword evidence="8 12" id="KW-0594">Phospholipid biosynthesis</keyword>
<feature type="active site" description="Charge relay system; for autoendoproteolytic cleavage activity" evidence="12">
    <location>
        <position position="90"/>
    </location>
</feature>
<keyword evidence="6 12" id="KW-0472">Membrane</keyword>
<evidence type="ECO:0000256" key="9">
    <source>
        <dbReference type="ARBA" id="ARBA00023239"/>
    </source>
</evidence>
<reference evidence="13 14" key="1">
    <citation type="journal article" date="2016" name="Int. J. Syst. Evol. Microbiol.">
        <title>Reclassification of Wolbachia persica as Francisella persica comb. nov. and emended description of the family Francisellaceae.</title>
        <authorList>
            <person name="Larson M.A."/>
            <person name="Nalbantoglu U."/>
            <person name="Sayood K."/>
            <person name="Zentz E.B."/>
            <person name="Cer R.Z."/>
            <person name="Iwen P.C."/>
            <person name="Francesconi S.C."/>
            <person name="Bishop-Lilly K.A."/>
            <person name="Mokashi V.P."/>
            <person name="Sjostedt A."/>
            <person name="Hinrichs S.H."/>
        </authorList>
    </citation>
    <scope>NUCLEOTIDE SEQUENCE [LARGE SCALE GENOMIC DNA]</scope>
    <source>
        <strain evidence="13 14">FSC845</strain>
    </source>
</reference>
<dbReference type="GO" id="GO:0005886">
    <property type="term" value="C:plasma membrane"/>
    <property type="evidence" value="ECO:0007669"/>
    <property type="project" value="UniProtKB-SubCell"/>
</dbReference>
<dbReference type="RefSeq" id="WP_064460858.1">
    <property type="nucleotide sequence ID" value="NZ_CP012505.1"/>
</dbReference>
<comment type="catalytic activity">
    <reaction evidence="12">
        <text>a 1,2-diacyl-sn-glycero-3-phospho-L-serine + H(+) = a 1,2-diacyl-sn-glycero-3-phosphoethanolamine + CO2</text>
        <dbReference type="Rhea" id="RHEA:20828"/>
        <dbReference type="ChEBI" id="CHEBI:15378"/>
        <dbReference type="ChEBI" id="CHEBI:16526"/>
        <dbReference type="ChEBI" id="CHEBI:57262"/>
        <dbReference type="ChEBI" id="CHEBI:64612"/>
        <dbReference type="EC" id="4.1.1.65"/>
    </reaction>
</comment>
<dbReference type="EMBL" id="CP012505">
    <property type="protein sequence ID" value="ALB01444.1"/>
    <property type="molecule type" value="Genomic_DNA"/>
</dbReference>
<dbReference type="PANTHER" id="PTHR10067">
    <property type="entry name" value="PHOSPHATIDYLSERINE DECARBOXYLASE"/>
    <property type="match status" value="1"/>
</dbReference>
<evidence type="ECO:0000256" key="1">
    <source>
        <dbReference type="ARBA" id="ARBA00005189"/>
    </source>
</evidence>
<feature type="active site" description="Charge relay system; for autoendoproteolytic cleavage activity" evidence="12">
    <location>
        <position position="143"/>
    </location>
</feature>
<dbReference type="HAMAP" id="MF_00662">
    <property type="entry name" value="PS_decarb_PSD_B_type1"/>
    <property type="match status" value="1"/>
</dbReference>
<evidence type="ECO:0000256" key="11">
    <source>
        <dbReference type="ARBA" id="ARBA00023317"/>
    </source>
</evidence>
<evidence type="ECO:0000256" key="8">
    <source>
        <dbReference type="ARBA" id="ARBA00023209"/>
    </source>
</evidence>
<keyword evidence="5 12" id="KW-0443">Lipid metabolism</keyword>